<keyword evidence="8" id="KW-0808">Transferase</keyword>
<gene>
    <name evidence="15" type="ORF">EJ03DRAFT_373741</name>
</gene>
<comment type="similarity">
    <text evidence="3">Belongs to the CYSTM1 family.</text>
</comment>
<keyword evidence="7" id="KW-0489">Methyltransferase</keyword>
<dbReference type="InterPro" id="IPR029063">
    <property type="entry name" value="SAM-dependent_MTases_sf"/>
</dbReference>
<evidence type="ECO:0000256" key="8">
    <source>
        <dbReference type="ARBA" id="ARBA00022679"/>
    </source>
</evidence>
<dbReference type="Gene3D" id="3.40.50.150">
    <property type="entry name" value="Vaccinia Virus protein VP39"/>
    <property type="match status" value="1"/>
</dbReference>
<feature type="domain" description="Cysteine-rich transmembrane" evidence="14">
    <location>
        <begin position="452"/>
        <end position="492"/>
    </location>
</feature>
<organism evidence="15 16">
    <name type="scientific">Teratosphaeria nubilosa</name>
    <dbReference type="NCBI Taxonomy" id="161662"/>
    <lineage>
        <taxon>Eukaryota</taxon>
        <taxon>Fungi</taxon>
        <taxon>Dikarya</taxon>
        <taxon>Ascomycota</taxon>
        <taxon>Pezizomycotina</taxon>
        <taxon>Dothideomycetes</taxon>
        <taxon>Dothideomycetidae</taxon>
        <taxon>Mycosphaerellales</taxon>
        <taxon>Teratosphaeriaceae</taxon>
        <taxon>Teratosphaeria</taxon>
    </lineage>
</organism>
<dbReference type="Pfam" id="PF12734">
    <property type="entry name" value="CYSTM"/>
    <property type="match status" value="1"/>
</dbReference>
<dbReference type="Pfam" id="PF04072">
    <property type="entry name" value="LCM"/>
    <property type="match status" value="1"/>
</dbReference>
<proteinExistence type="inferred from homology"/>
<evidence type="ECO:0000313" key="15">
    <source>
        <dbReference type="EMBL" id="KAF2770392.1"/>
    </source>
</evidence>
<comment type="subcellular location">
    <subcellularLocation>
        <location evidence="2">Membrane</location>
    </subcellularLocation>
</comment>
<dbReference type="InterPro" id="IPR028144">
    <property type="entry name" value="CYSTM_dom"/>
</dbReference>
<feature type="compositionally biased region" description="Low complexity" evidence="13">
    <location>
        <begin position="382"/>
        <end position="401"/>
    </location>
</feature>
<feature type="region of interest" description="Disordered" evidence="13">
    <location>
        <begin position="354"/>
        <end position="466"/>
    </location>
</feature>
<name>A0A6G1LCS9_9PEZI</name>
<dbReference type="Proteomes" id="UP000799436">
    <property type="component" value="Unassembled WGS sequence"/>
</dbReference>
<keyword evidence="16" id="KW-1185">Reference proteome</keyword>
<dbReference type="EMBL" id="ML995826">
    <property type="protein sequence ID" value="KAF2770392.1"/>
    <property type="molecule type" value="Genomic_DNA"/>
</dbReference>
<feature type="region of interest" description="Disordered" evidence="13">
    <location>
        <begin position="1"/>
        <end position="41"/>
    </location>
</feature>
<reference evidence="15" key="1">
    <citation type="journal article" date="2020" name="Stud. Mycol.">
        <title>101 Dothideomycetes genomes: a test case for predicting lifestyles and emergence of pathogens.</title>
        <authorList>
            <person name="Haridas S."/>
            <person name="Albert R."/>
            <person name="Binder M."/>
            <person name="Bloem J."/>
            <person name="Labutti K."/>
            <person name="Salamov A."/>
            <person name="Andreopoulos B."/>
            <person name="Baker S."/>
            <person name="Barry K."/>
            <person name="Bills G."/>
            <person name="Bluhm B."/>
            <person name="Cannon C."/>
            <person name="Castanera R."/>
            <person name="Culley D."/>
            <person name="Daum C."/>
            <person name="Ezra D."/>
            <person name="Gonzalez J."/>
            <person name="Henrissat B."/>
            <person name="Kuo A."/>
            <person name="Liang C."/>
            <person name="Lipzen A."/>
            <person name="Lutzoni F."/>
            <person name="Magnuson J."/>
            <person name="Mondo S."/>
            <person name="Nolan M."/>
            <person name="Ohm R."/>
            <person name="Pangilinan J."/>
            <person name="Park H.-J."/>
            <person name="Ramirez L."/>
            <person name="Alfaro M."/>
            <person name="Sun H."/>
            <person name="Tritt A."/>
            <person name="Yoshinaga Y."/>
            <person name="Zwiers L.-H."/>
            <person name="Turgeon B."/>
            <person name="Goodwin S."/>
            <person name="Spatafora J."/>
            <person name="Crous P."/>
            <person name="Grigoriev I."/>
        </authorList>
    </citation>
    <scope>NUCLEOTIDE SEQUENCE</scope>
    <source>
        <strain evidence="15">CBS 116005</strain>
    </source>
</reference>
<dbReference type="SUPFAM" id="SSF53335">
    <property type="entry name" value="S-adenosyl-L-methionine-dependent methyltransferases"/>
    <property type="match status" value="1"/>
</dbReference>
<evidence type="ECO:0000256" key="4">
    <source>
        <dbReference type="ARBA" id="ARBA00010703"/>
    </source>
</evidence>
<evidence type="ECO:0000256" key="3">
    <source>
        <dbReference type="ARBA" id="ARBA00009444"/>
    </source>
</evidence>
<dbReference type="PANTHER" id="PTHR13600">
    <property type="entry name" value="LEUCINE CARBOXYL METHYLTRANSFERASE"/>
    <property type="match status" value="1"/>
</dbReference>
<evidence type="ECO:0000259" key="14">
    <source>
        <dbReference type="Pfam" id="PF12734"/>
    </source>
</evidence>
<dbReference type="GO" id="GO:0016020">
    <property type="term" value="C:membrane"/>
    <property type="evidence" value="ECO:0007669"/>
    <property type="project" value="UniProtKB-SubCell"/>
</dbReference>
<dbReference type="PANTHER" id="PTHR13600:SF21">
    <property type="entry name" value="LEUCINE CARBOXYL METHYLTRANSFERASE 1"/>
    <property type="match status" value="1"/>
</dbReference>
<feature type="compositionally biased region" description="Low complexity" evidence="13">
    <location>
        <begin position="434"/>
        <end position="456"/>
    </location>
</feature>
<evidence type="ECO:0000256" key="10">
    <source>
        <dbReference type="ARBA" id="ARBA00023136"/>
    </source>
</evidence>
<protein>
    <recommendedName>
        <fullName evidence="6">Leucine carboxyl methyltransferase 1</fullName>
        <ecNumber evidence="5">2.1.1.233</ecNumber>
    </recommendedName>
    <alternativeName>
        <fullName evidence="11">Protein phosphatase methyltransferase 1</fullName>
    </alternativeName>
    <alternativeName>
        <fullName evidence="12">[Phosphatase 2A protein]-leucine-carboxy methyltransferase 1</fullName>
    </alternativeName>
</protein>
<evidence type="ECO:0000256" key="12">
    <source>
        <dbReference type="ARBA" id="ARBA00032526"/>
    </source>
</evidence>
<feature type="compositionally biased region" description="Polar residues" evidence="13">
    <location>
        <begin position="1"/>
        <end position="10"/>
    </location>
</feature>
<dbReference type="InterPro" id="IPR016651">
    <property type="entry name" value="LCMT1"/>
</dbReference>
<comment type="similarity">
    <text evidence="4">Belongs to the methyltransferase superfamily. LCMT family.</text>
</comment>
<dbReference type="InterPro" id="IPR007213">
    <property type="entry name" value="Ppm1/Ppm2/Tcmp"/>
</dbReference>
<comment type="catalytic activity">
    <reaction evidence="1">
        <text>[phosphatase 2A protein]-C-terminal L-leucine + S-adenosyl-L-methionine = [phosphatase 2A protein]-C-terminal L-leucine methyl ester + S-adenosyl-L-homocysteine</text>
        <dbReference type="Rhea" id="RHEA:48544"/>
        <dbReference type="Rhea" id="RHEA-COMP:12134"/>
        <dbReference type="Rhea" id="RHEA-COMP:12135"/>
        <dbReference type="ChEBI" id="CHEBI:57856"/>
        <dbReference type="ChEBI" id="CHEBI:59789"/>
        <dbReference type="ChEBI" id="CHEBI:90516"/>
        <dbReference type="ChEBI" id="CHEBI:90517"/>
        <dbReference type="EC" id="2.1.1.233"/>
    </reaction>
</comment>
<evidence type="ECO:0000256" key="11">
    <source>
        <dbReference type="ARBA" id="ARBA00029681"/>
    </source>
</evidence>
<dbReference type="AlphaFoldDB" id="A0A6G1LCS9"/>
<evidence type="ECO:0000256" key="6">
    <source>
        <dbReference type="ARBA" id="ARBA00017497"/>
    </source>
</evidence>
<keyword evidence="10" id="KW-0472">Membrane</keyword>
<keyword evidence="9" id="KW-0949">S-adenosyl-L-methionine</keyword>
<feature type="compositionally biased region" description="Low complexity" evidence="13">
    <location>
        <begin position="408"/>
        <end position="427"/>
    </location>
</feature>
<evidence type="ECO:0000256" key="13">
    <source>
        <dbReference type="SAM" id="MobiDB-lite"/>
    </source>
</evidence>
<dbReference type="GO" id="GO:0018423">
    <property type="term" value="F:protein C-terminal leucine carboxyl O-methyltransferase activity"/>
    <property type="evidence" value="ECO:0007669"/>
    <property type="project" value="UniProtKB-EC"/>
</dbReference>
<evidence type="ECO:0000256" key="5">
    <source>
        <dbReference type="ARBA" id="ARBA00012834"/>
    </source>
</evidence>
<dbReference type="OrthoDB" id="203237at2759"/>
<sequence>MASIPNLNTLRTGQRGPRLRGGRGGRAIPENNDASAEDIEAGRDKIVQQTDNDASSSRMSAVALAYLDDDYARLFLAQGQQIPKRYPIINRGTYVRTAAIDILVNRFLQTNSDQRKQIISLGAGSDTRFWRIYDTKFNLTAELDYHELDFESNVNQKRAVVRQGLIAQKTAQAEKDGWRYHLHAIDLRVLTNKSPPAIPNLNADLPTLIISECCLCYLPPDAATSVLQYFSMNLKSSFALVLYEPIRPFDAFGKTMVSNLASRGIHLQTLKRYGSLEVQRHRLNLAGFIDGQGARDVFQLYQANEWVSTAERERVEKLEWLDEVEEWILLASHYCVAWGWRGQVFGEAWRGLEGGRTEKEDQDAAMDTKYEPPAGPPPSYPQPAYDAGPAAERGAAAQPYYASPPPQQGQYGAPAPYQQQQPYQNVPGYPPQQQPYGQQPYGQPGYGQQPMGYYPQQQPPPGAYGGRGGGAGEGICAGILGALACCCCLDFCVF</sequence>
<evidence type="ECO:0000256" key="7">
    <source>
        <dbReference type="ARBA" id="ARBA00022603"/>
    </source>
</evidence>
<evidence type="ECO:0000256" key="9">
    <source>
        <dbReference type="ARBA" id="ARBA00022691"/>
    </source>
</evidence>
<evidence type="ECO:0000256" key="1">
    <source>
        <dbReference type="ARBA" id="ARBA00000724"/>
    </source>
</evidence>
<dbReference type="GO" id="GO:0032259">
    <property type="term" value="P:methylation"/>
    <property type="evidence" value="ECO:0007669"/>
    <property type="project" value="UniProtKB-KW"/>
</dbReference>
<evidence type="ECO:0000313" key="16">
    <source>
        <dbReference type="Proteomes" id="UP000799436"/>
    </source>
</evidence>
<dbReference type="EC" id="2.1.1.233" evidence="5"/>
<evidence type="ECO:0000256" key="2">
    <source>
        <dbReference type="ARBA" id="ARBA00004370"/>
    </source>
</evidence>
<accession>A0A6G1LCS9</accession>